<proteinExistence type="predicted"/>
<accession>A0A1F6M0V2</accession>
<reference evidence="1 2" key="1">
    <citation type="journal article" date="2016" name="Nat. Commun.">
        <title>Thousands of microbial genomes shed light on interconnected biogeochemical processes in an aquifer system.</title>
        <authorList>
            <person name="Anantharaman K."/>
            <person name="Brown C.T."/>
            <person name="Hug L.A."/>
            <person name="Sharon I."/>
            <person name="Castelle C.J."/>
            <person name="Probst A.J."/>
            <person name="Thomas B.C."/>
            <person name="Singh A."/>
            <person name="Wilkins M.J."/>
            <person name="Karaoz U."/>
            <person name="Brodie E.L."/>
            <person name="Williams K.H."/>
            <person name="Hubbard S.S."/>
            <person name="Banfield J.F."/>
        </authorList>
    </citation>
    <scope>NUCLEOTIDE SEQUENCE [LARGE SCALE GENOMIC DNA]</scope>
</reference>
<evidence type="ECO:0000313" key="2">
    <source>
        <dbReference type="Proteomes" id="UP000176282"/>
    </source>
</evidence>
<name>A0A1F6M0V2_9BACT</name>
<dbReference type="Proteomes" id="UP000176282">
    <property type="component" value="Unassembled WGS sequence"/>
</dbReference>
<organism evidence="1 2">
    <name type="scientific">Candidatus Magasanikbacteria bacterium RIFCSPHIGHO2_02_FULL_47_14</name>
    <dbReference type="NCBI Taxonomy" id="1798680"/>
    <lineage>
        <taxon>Bacteria</taxon>
        <taxon>Candidatus Magasanikiibacteriota</taxon>
    </lineage>
</organism>
<protein>
    <submittedName>
        <fullName evidence="1">Uncharacterized protein</fullName>
    </submittedName>
</protein>
<dbReference type="EMBL" id="MFQB01000051">
    <property type="protein sequence ID" value="OGH65267.1"/>
    <property type="molecule type" value="Genomic_DNA"/>
</dbReference>
<evidence type="ECO:0000313" key="1">
    <source>
        <dbReference type="EMBL" id="OGH65267.1"/>
    </source>
</evidence>
<dbReference type="AlphaFoldDB" id="A0A1F6M0V2"/>
<sequence>MNVYEDFESLKILTETEYKKIKSVYCPALKNSVAFNSEGFHHLRYDGSRSERSKTVQRNKFLCLKKARDIVEKSTTVQEYRRSICKVGKAKKDGFTKTSLVEWFAFCAITSFTNQTRIKVVIRRIGGEDGSFHFWSVIPYWTMFNGHRVVGTTEIEDK</sequence>
<comment type="caution">
    <text evidence="1">The sequence shown here is derived from an EMBL/GenBank/DDBJ whole genome shotgun (WGS) entry which is preliminary data.</text>
</comment>
<gene>
    <name evidence="1" type="ORF">A3J66_03880</name>
</gene>